<keyword evidence="5 8" id="KW-0645">Protease</keyword>
<keyword evidence="4 8" id="KW-0031">Aminopeptidase</keyword>
<comment type="catalytic activity">
    <reaction evidence="2 8">
        <text>Release of an N-terminal amino acid, preferentially leucine, but not glutamic or aspartic acids.</text>
        <dbReference type="EC" id="3.4.11.10"/>
    </reaction>
</comment>
<dbReference type="AlphaFoldDB" id="A0A6L9LDN4"/>
<evidence type="ECO:0000256" key="4">
    <source>
        <dbReference type="ARBA" id="ARBA00022438"/>
    </source>
</evidence>
<accession>A0A6L9LDN4</accession>
<evidence type="ECO:0000313" key="10">
    <source>
        <dbReference type="EMBL" id="NDU98645.1"/>
    </source>
</evidence>
<dbReference type="EMBL" id="JAAFZH010000019">
    <property type="protein sequence ID" value="NDU98645.1"/>
    <property type="molecule type" value="Genomic_DNA"/>
</dbReference>
<dbReference type="SUPFAM" id="SSF53187">
    <property type="entry name" value="Zn-dependent exopeptidases"/>
    <property type="match status" value="1"/>
</dbReference>
<keyword evidence="7 8" id="KW-0464">Manganese</keyword>
<proteinExistence type="inferred from homology"/>
<reference evidence="10 11" key="1">
    <citation type="submission" date="2020-02" db="EMBL/GenBank/DDBJ databases">
        <title>Draft genome sequence of two Spirosoma agri KCTC 52727 and Spirosoma terrae KCTC 52035.</title>
        <authorList>
            <person name="Rojas J."/>
            <person name="Ambika Manirajan B."/>
            <person name="Suarez C."/>
            <person name="Ratering S."/>
            <person name="Schnell S."/>
        </authorList>
    </citation>
    <scope>NUCLEOTIDE SEQUENCE [LARGE SCALE GENOMIC DNA]</scope>
    <source>
        <strain evidence="10 11">KCTC 52035</strain>
    </source>
</reference>
<keyword evidence="8" id="KW-0479">Metal-binding</keyword>
<dbReference type="Pfam" id="PF00883">
    <property type="entry name" value="Peptidase_M17"/>
    <property type="match status" value="1"/>
</dbReference>
<dbReference type="PANTHER" id="PTHR11963">
    <property type="entry name" value="LEUCINE AMINOPEPTIDASE-RELATED"/>
    <property type="match status" value="1"/>
</dbReference>
<dbReference type="GO" id="GO:0070006">
    <property type="term" value="F:metalloaminopeptidase activity"/>
    <property type="evidence" value="ECO:0007669"/>
    <property type="project" value="InterPro"/>
</dbReference>
<dbReference type="Gene3D" id="3.40.220.10">
    <property type="entry name" value="Leucine Aminopeptidase, subunit E, domain 1"/>
    <property type="match status" value="1"/>
</dbReference>
<evidence type="ECO:0000259" key="9">
    <source>
        <dbReference type="Pfam" id="PF00883"/>
    </source>
</evidence>
<evidence type="ECO:0000313" key="11">
    <source>
        <dbReference type="Proteomes" id="UP000474175"/>
    </source>
</evidence>
<evidence type="ECO:0000256" key="6">
    <source>
        <dbReference type="ARBA" id="ARBA00022801"/>
    </source>
</evidence>
<feature type="binding site" evidence="8">
    <location>
        <position position="257"/>
    </location>
    <ligand>
        <name>Mn(2+)</name>
        <dbReference type="ChEBI" id="CHEBI:29035"/>
        <label>2</label>
    </ligand>
</feature>
<dbReference type="PANTHER" id="PTHR11963:SF23">
    <property type="entry name" value="CYTOSOL AMINOPEPTIDASE"/>
    <property type="match status" value="1"/>
</dbReference>
<dbReference type="InterPro" id="IPR043472">
    <property type="entry name" value="Macro_dom-like"/>
</dbReference>
<evidence type="ECO:0000256" key="7">
    <source>
        <dbReference type="ARBA" id="ARBA00023211"/>
    </source>
</evidence>
<dbReference type="HAMAP" id="MF_00181">
    <property type="entry name" value="Cytosol_peptidase_M17"/>
    <property type="match status" value="1"/>
</dbReference>
<dbReference type="InterPro" id="IPR000819">
    <property type="entry name" value="Peptidase_M17_C"/>
</dbReference>
<dbReference type="InterPro" id="IPR023042">
    <property type="entry name" value="Peptidase_M17_leu_NH2_pept"/>
</dbReference>
<organism evidence="10 11">
    <name type="scientific">Spirosoma terrae</name>
    <dbReference type="NCBI Taxonomy" id="1968276"/>
    <lineage>
        <taxon>Bacteria</taxon>
        <taxon>Pseudomonadati</taxon>
        <taxon>Bacteroidota</taxon>
        <taxon>Cytophagia</taxon>
        <taxon>Cytophagales</taxon>
        <taxon>Cytophagaceae</taxon>
        <taxon>Spirosoma</taxon>
    </lineage>
</organism>
<feature type="binding site" evidence="8">
    <location>
        <position position="262"/>
    </location>
    <ligand>
        <name>Mn(2+)</name>
        <dbReference type="ChEBI" id="CHEBI:29035"/>
        <label>1</label>
    </ligand>
</feature>
<dbReference type="InterPro" id="IPR011356">
    <property type="entry name" value="Leucine_aapep/pepB"/>
</dbReference>
<comment type="cofactor">
    <cofactor evidence="8">
        <name>Mn(2+)</name>
        <dbReference type="ChEBI" id="CHEBI:29035"/>
    </cofactor>
    <text evidence="8">Binds 2 manganese ions per subunit.</text>
</comment>
<feature type="active site" evidence="8">
    <location>
        <position position="343"/>
    </location>
</feature>
<evidence type="ECO:0000256" key="3">
    <source>
        <dbReference type="ARBA" id="ARBA00009528"/>
    </source>
</evidence>
<feature type="binding site" evidence="8">
    <location>
        <position position="339"/>
    </location>
    <ligand>
        <name>Mn(2+)</name>
        <dbReference type="ChEBI" id="CHEBI:29035"/>
        <label>1</label>
    </ligand>
</feature>
<comment type="similarity">
    <text evidence="3 8">Belongs to the peptidase M17 family.</text>
</comment>
<gene>
    <name evidence="8" type="primary">pepA</name>
    <name evidence="10" type="ORF">GK108_27415</name>
</gene>
<evidence type="ECO:0000256" key="8">
    <source>
        <dbReference type="HAMAP-Rule" id="MF_00181"/>
    </source>
</evidence>
<evidence type="ECO:0000256" key="1">
    <source>
        <dbReference type="ARBA" id="ARBA00000135"/>
    </source>
</evidence>
<dbReference type="GO" id="GO:0005737">
    <property type="term" value="C:cytoplasm"/>
    <property type="evidence" value="ECO:0007669"/>
    <property type="project" value="UniProtKB-SubCell"/>
</dbReference>
<dbReference type="SUPFAM" id="SSF52949">
    <property type="entry name" value="Macro domain-like"/>
    <property type="match status" value="1"/>
</dbReference>
<comment type="catalytic activity">
    <reaction evidence="1 8">
        <text>Release of an N-terminal amino acid, Xaa-|-Yaa-, in which Xaa is preferably Leu, but may be other amino acids including Pro although not Arg or Lys, and Yaa may be Pro. Amino acid amides and methyl esters are also readily hydrolyzed, but rates on arylamides are exceedingly low.</text>
        <dbReference type="EC" id="3.4.11.1"/>
    </reaction>
</comment>
<feature type="binding site" evidence="8">
    <location>
        <position position="341"/>
    </location>
    <ligand>
        <name>Mn(2+)</name>
        <dbReference type="ChEBI" id="CHEBI:29035"/>
        <label>1</label>
    </ligand>
</feature>
<dbReference type="EC" id="3.4.11.1" evidence="8"/>
<dbReference type="Proteomes" id="UP000474175">
    <property type="component" value="Unassembled WGS sequence"/>
</dbReference>
<dbReference type="EC" id="3.4.11.10" evidence="8"/>
<dbReference type="GO" id="GO:0006508">
    <property type="term" value="P:proteolysis"/>
    <property type="evidence" value="ECO:0007669"/>
    <property type="project" value="UniProtKB-KW"/>
</dbReference>
<keyword evidence="8" id="KW-0963">Cytoplasm</keyword>
<feature type="binding site" evidence="8">
    <location>
        <position position="280"/>
    </location>
    <ligand>
        <name>Mn(2+)</name>
        <dbReference type="ChEBI" id="CHEBI:29035"/>
        <label>2</label>
    </ligand>
</feature>
<feature type="binding site" evidence="8">
    <location>
        <position position="262"/>
    </location>
    <ligand>
        <name>Mn(2+)</name>
        <dbReference type="ChEBI" id="CHEBI:29035"/>
        <label>2</label>
    </ligand>
</feature>
<feature type="domain" description="Cytosol aminopeptidase" evidence="9">
    <location>
        <begin position="175"/>
        <end position="493"/>
    </location>
</feature>
<feature type="binding site" evidence="8">
    <location>
        <position position="341"/>
    </location>
    <ligand>
        <name>Mn(2+)</name>
        <dbReference type="ChEBI" id="CHEBI:29035"/>
        <label>2</label>
    </ligand>
</feature>
<dbReference type="PRINTS" id="PR00481">
    <property type="entry name" value="LAMNOPPTDASE"/>
</dbReference>
<comment type="function">
    <text evidence="8">Presumably involved in the processing and regular turnover of intracellular proteins. Catalyzes the removal of unsubstituted N-terminal amino acids from various peptides.</text>
</comment>
<feature type="active site" evidence="8">
    <location>
        <position position="269"/>
    </location>
</feature>
<evidence type="ECO:0000256" key="2">
    <source>
        <dbReference type="ARBA" id="ARBA00000967"/>
    </source>
</evidence>
<sequence>MQIITQTTYTSVAAEVIPVLKRDDLSDSLAVIARRINVPETVLQRDFKADRNETLSMYGADGNRFVLLGLGKSPVSMDWLKAFRKLFFSEKNKWPQEVLVDLRGVEGNVVEPVVIGIRMGGYDLGLYKTGKQETTGLYSEQGKLTLLTDVGMLETAMPALARAEAIAQTQTAMLDIMNAPASHKSPQTLADWAIKSGKNYNYAVTVLDKPELERQGLGALLSVSQGSEKPPVLIIAEHKPTASGRNENWPVVGLVGKGVTFDTGGVSIKTSNNMHLMKSDMGGAAAVLGTVEVAAKLNLPVHLIGIVPSTENSIDGRSTKPGDVVQSYTGKTIEVIDTDAEGRVILADGLGYMVRNFRPDIVIDLATLTGSVISALGYHAAGLFTQNDELAAQLIASGDKTGERLWRLPLWDAYTEDIKSDVADLKNFSGKPIAGSISAAKFLEVFTERNEDEAGEERFHPAWAHLDIAGTAFADTEFGSQKNATGFGIRLLIDYLQHLGANQ</sequence>
<protein>
    <recommendedName>
        <fullName evidence="8">Probable cytosol aminopeptidase</fullName>
        <ecNumber evidence="8">3.4.11.1</ecNumber>
    </recommendedName>
    <alternativeName>
        <fullName evidence="8">Leucine aminopeptidase</fullName>
        <shortName evidence="8">LAP</shortName>
        <ecNumber evidence="8">3.4.11.10</ecNumber>
    </alternativeName>
    <alternativeName>
        <fullName evidence="8">Leucyl aminopeptidase</fullName>
    </alternativeName>
</protein>
<comment type="caution">
    <text evidence="10">The sequence shown here is derived from an EMBL/GenBank/DDBJ whole genome shotgun (WGS) entry which is preliminary data.</text>
</comment>
<dbReference type="Gene3D" id="3.40.630.10">
    <property type="entry name" value="Zn peptidases"/>
    <property type="match status" value="1"/>
</dbReference>
<dbReference type="RefSeq" id="WP_163954779.1">
    <property type="nucleotide sequence ID" value="NZ_JAAFZH010000019.1"/>
</dbReference>
<evidence type="ECO:0000256" key="5">
    <source>
        <dbReference type="ARBA" id="ARBA00022670"/>
    </source>
</evidence>
<name>A0A6L9LDN4_9BACT</name>
<keyword evidence="6 8" id="KW-0378">Hydrolase</keyword>
<comment type="subcellular location">
    <subcellularLocation>
        <location evidence="8">Cytoplasm</location>
    </subcellularLocation>
</comment>
<dbReference type="CDD" id="cd00433">
    <property type="entry name" value="Peptidase_M17"/>
    <property type="match status" value="1"/>
</dbReference>
<dbReference type="GO" id="GO:0030145">
    <property type="term" value="F:manganese ion binding"/>
    <property type="evidence" value="ECO:0007669"/>
    <property type="project" value="UniProtKB-UniRule"/>
</dbReference>
<keyword evidence="11" id="KW-1185">Reference proteome</keyword>